<keyword evidence="2" id="KW-0378">Hydrolase</keyword>
<organism evidence="2 3">
    <name type="scientific">Fulvivirga sediminis</name>
    <dbReference type="NCBI Taxonomy" id="2803949"/>
    <lineage>
        <taxon>Bacteria</taxon>
        <taxon>Pseudomonadati</taxon>
        <taxon>Bacteroidota</taxon>
        <taxon>Cytophagia</taxon>
        <taxon>Cytophagales</taxon>
        <taxon>Fulvivirgaceae</taxon>
        <taxon>Fulvivirga</taxon>
    </lineage>
</organism>
<dbReference type="Proteomes" id="UP000659388">
    <property type="component" value="Unassembled WGS sequence"/>
</dbReference>
<keyword evidence="2" id="KW-0540">Nuclease</keyword>
<dbReference type="RefSeq" id="WP_202244288.1">
    <property type="nucleotide sequence ID" value="NZ_JAESIY010000005.1"/>
</dbReference>
<dbReference type="AlphaFoldDB" id="A0A937F680"/>
<comment type="caution">
    <text evidence="2">The sequence shown here is derived from an EMBL/GenBank/DDBJ whole genome shotgun (WGS) entry which is preliminary data.</text>
</comment>
<dbReference type="GO" id="GO:0003676">
    <property type="term" value="F:nucleic acid binding"/>
    <property type="evidence" value="ECO:0007669"/>
    <property type="project" value="InterPro"/>
</dbReference>
<reference evidence="2" key="1">
    <citation type="submission" date="2021-01" db="EMBL/GenBank/DDBJ databases">
        <title>Fulvivirga kasyanovii gen. nov., sp nov., a novel member of the phylum Bacteroidetes isolated from seawater in a mussel farm.</title>
        <authorList>
            <person name="Zhao L.-H."/>
            <person name="Wang Z.-J."/>
        </authorList>
    </citation>
    <scope>NUCLEOTIDE SEQUENCE</scope>
    <source>
        <strain evidence="2">2943</strain>
    </source>
</reference>
<dbReference type="PANTHER" id="PTHR47765:SF2">
    <property type="entry name" value="EXONUCLEASE MUT-7 HOMOLOG"/>
    <property type="match status" value="1"/>
</dbReference>
<dbReference type="GO" id="GO:0006139">
    <property type="term" value="P:nucleobase-containing compound metabolic process"/>
    <property type="evidence" value="ECO:0007669"/>
    <property type="project" value="InterPro"/>
</dbReference>
<dbReference type="SMART" id="SM00474">
    <property type="entry name" value="35EXOc"/>
    <property type="match status" value="1"/>
</dbReference>
<dbReference type="GO" id="GO:0008408">
    <property type="term" value="F:3'-5' exonuclease activity"/>
    <property type="evidence" value="ECO:0007669"/>
    <property type="project" value="InterPro"/>
</dbReference>
<evidence type="ECO:0000259" key="1">
    <source>
        <dbReference type="SMART" id="SM00474"/>
    </source>
</evidence>
<dbReference type="EMBL" id="JAESIY010000005">
    <property type="protein sequence ID" value="MBL3656495.1"/>
    <property type="molecule type" value="Genomic_DNA"/>
</dbReference>
<gene>
    <name evidence="2" type="ORF">JL102_10160</name>
</gene>
<evidence type="ECO:0000313" key="2">
    <source>
        <dbReference type="EMBL" id="MBL3656495.1"/>
    </source>
</evidence>
<name>A0A937F680_9BACT</name>
<keyword evidence="3" id="KW-1185">Reference proteome</keyword>
<dbReference type="InterPro" id="IPR012337">
    <property type="entry name" value="RNaseH-like_sf"/>
</dbReference>
<protein>
    <submittedName>
        <fullName evidence="2">3'-5' exonuclease domain-containing protein 2</fullName>
    </submittedName>
</protein>
<sequence>MPISKSEGSTSQRKKKIKSTYAETISAEEINKLDLQRYEGKVHIITTTEGINKAFNKINKKNAVGFDTETKPAFKKGEFNDVSLIQIATEKEVFLIRVNITGLTPEIIHFLENENIKKIGIALRDDIKDLQKLKDFNPGGFLELNKVVKHIGIESNGLRKLVAIILGFRVSKSAQISNWEGDTLTEKQIYYAATDAWVCLEMYNELLKKGYL</sequence>
<keyword evidence="2" id="KW-0269">Exonuclease</keyword>
<proteinExistence type="predicted"/>
<dbReference type="Gene3D" id="3.30.420.10">
    <property type="entry name" value="Ribonuclease H-like superfamily/Ribonuclease H"/>
    <property type="match status" value="1"/>
</dbReference>
<dbReference type="Pfam" id="PF01612">
    <property type="entry name" value="DNA_pol_A_exo1"/>
    <property type="match status" value="1"/>
</dbReference>
<dbReference type="InterPro" id="IPR036397">
    <property type="entry name" value="RNaseH_sf"/>
</dbReference>
<accession>A0A937F680</accession>
<dbReference type="InterPro" id="IPR002562">
    <property type="entry name" value="3'-5'_exonuclease_dom"/>
</dbReference>
<dbReference type="SUPFAM" id="SSF53098">
    <property type="entry name" value="Ribonuclease H-like"/>
    <property type="match status" value="1"/>
</dbReference>
<dbReference type="InterPro" id="IPR052408">
    <property type="entry name" value="Exonuclease_MUT-7-like"/>
</dbReference>
<dbReference type="CDD" id="cd06141">
    <property type="entry name" value="WRN_exo"/>
    <property type="match status" value="1"/>
</dbReference>
<evidence type="ECO:0000313" key="3">
    <source>
        <dbReference type="Proteomes" id="UP000659388"/>
    </source>
</evidence>
<dbReference type="PANTHER" id="PTHR47765">
    <property type="entry name" value="3'-5' EXONUCLEASE DOMAIN-CONTAINING PROTEIN"/>
    <property type="match status" value="1"/>
</dbReference>
<feature type="domain" description="3'-5' exonuclease" evidence="1">
    <location>
        <begin position="42"/>
        <end position="211"/>
    </location>
</feature>